<dbReference type="Proteomes" id="UP000261016">
    <property type="component" value="Unassembled WGS sequence"/>
</dbReference>
<organism evidence="1 2">
    <name type="scientific">Staphylococcus warneri</name>
    <dbReference type="NCBI Taxonomy" id="1292"/>
    <lineage>
        <taxon>Bacteria</taxon>
        <taxon>Bacillati</taxon>
        <taxon>Bacillota</taxon>
        <taxon>Bacilli</taxon>
        <taxon>Bacillales</taxon>
        <taxon>Staphylococcaceae</taxon>
        <taxon>Staphylococcus</taxon>
    </lineage>
</organism>
<reference evidence="1 2" key="1">
    <citation type="submission" date="2018-08" db="EMBL/GenBank/DDBJ databases">
        <title>A genome reference for cultivated species of the human gut microbiota.</title>
        <authorList>
            <person name="Zou Y."/>
            <person name="Xue W."/>
            <person name="Luo G."/>
        </authorList>
    </citation>
    <scope>NUCLEOTIDE SEQUENCE [LARGE SCALE GENOMIC DNA]</scope>
    <source>
        <strain evidence="1 2">OM08-17AT</strain>
    </source>
</reference>
<proteinExistence type="predicted"/>
<protein>
    <submittedName>
        <fullName evidence="1">Uncharacterized protein</fullName>
    </submittedName>
</protein>
<evidence type="ECO:0000313" key="1">
    <source>
        <dbReference type="EMBL" id="RGM27580.1"/>
    </source>
</evidence>
<dbReference type="EMBL" id="QSTD01000012">
    <property type="protein sequence ID" value="RGM27580.1"/>
    <property type="molecule type" value="Genomic_DNA"/>
</dbReference>
<name>A0A8B2ZK73_STAWA</name>
<dbReference type="RefSeq" id="WP_117726023.1">
    <property type="nucleotide sequence ID" value="NZ_CABMFV010000012.1"/>
</dbReference>
<evidence type="ECO:0000313" key="2">
    <source>
        <dbReference type="Proteomes" id="UP000261016"/>
    </source>
</evidence>
<comment type="caution">
    <text evidence="1">The sequence shown here is derived from an EMBL/GenBank/DDBJ whole genome shotgun (WGS) entry which is preliminary data.</text>
</comment>
<accession>A0A8B2ZK73</accession>
<sequence length="128" mass="15600">MAQSYKHNNLTNEPMSRKHEFMYVAKVSALESKVIAKLTQIPVEIIREWQTHRDFEQAEKQYLEQLEKKFYYLIMKESKHQARRVRLKTRIIEQQRAKHELMAKEIDSKRMKEIIEETHPKVRNYKKA</sequence>
<gene>
    <name evidence="1" type="ORF">DXC19_12400</name>
</gene>
<dbReference type="AlphaFoldDB" id="A0A8B2ZK73"/>